<dbReference type="EMBL" id="UINC01178920">
    <property type="protein sequence ID" value="SVD87337.1"/>
    <property type="molecule type" value="Genomic_DNA"/>
</dbReference>
<organism evidence="1">
    <name type="scientific">marine metagenome</name>
    <dbReference type="NCBI Taxonomy" id="408172"/>
    <lineage>
        <taxon>unclassified sequences</taxon>
        <taxon>metagenomes</taxon>
        <taxon>ecological metagenomes</taxon>
    </lineage>
</organism>
<gene>
    <name evidence="1" type="ORF">METZ01_LOCUS440191</name>
</gene>
<name>A0A382YVP8_9ZZZZ</name>
<evidence type="ECO:0000313" key="1">
    <source>
        <dbReference type="EMBL" id="SVD87337.1"/>
    </source>
</evidence>
<reference evidence="1" key="1">
    <citation type="submission" date="2018-05" db="EMBL/GenBank/DDBJ databases">
        <authorList>
            <person name="Lanie J.A."/>
            <person name="Ng W.-L."/>
            <person name="Kazmierczak K.M."/>
            <person name="Andrzejewski T.M."/>
            <person name="Davidsen T.M."/>
            <person name="Wayne K.J."/>
            <person name="Tettelin H."/>
            <person name="Glass J.I."/>
            <person name="Rusch D."/>
            <person name="Podicherti R."/>
            <person name="Tsui H.-C.T."/>
            <person name="Winkler M.E."/>
        </authorList>
    </citation>
    <scope>NUCLEOTIDE SEQUENCE</scope>
</reference>
<protein>
    <recommendedName>
        <fullName evidence="2">DUF3572 domain-containing protein</fullName>
    </recommendedName>
</protein>
<proteinExistence type="predicted"/>
<evidence type="ECO:0008006" key="2">
    <source>
        <dbReference type="Google" id="ProtNLM"/>
    </source>
</evidence>
<dbReference type="Pfam" id="PF12096">
    <property type="entry name" value="DUF3572"/>
    <property type="match status" value="1"/>
</dbReference>
<dbReference type="AlphaFoldDB" id="A0A382YVP8"/>
<accession>A0A382YVP8</accession>
<dbReference type="InterPro" id="IPR021955">
    <property type="entry name" value="DUF3572"/>
</dbReference>
<sequence length="91" mass="10113">APESSSEAEILALRVVAFIAQRDNVLHQLIVQTGMTPSTLRERTNDPEFLAGVVDFLLSNEQLLLEFCKLEKLAPARLLRIRQKLPGATIS</sequence>
<feature type="non-terminal residue" evidence="1">
    <location>
        <position position="1"/>
    </location>
</feature>